<proteinExistence type="predicted"/>
<reference evidence="1 2" key="1">
    <citation type="journal article" date="2017" name="Antonie Van Leeuwenhoek">
        <title>Rhizobium rhizosphaerae sp. nov., a novel species isolated from rice rhizosphere.</title>
        <authorList>
            <person name="Zhao J.J."/>
            <person name="Zhang J."/>
            <person name="Zhang R.J."/>
            <person name="Zhang C.W."/>
            <person name="Yin H.Q."/>
            <person name="Zhang X.X."/>
        </authorList>
    </citation>
    <scope>NUCLEOTIDE SEQUENCE [LARGE SCALE GENOMIC DNA]</scope>
    <source>
        <strain evidence="1 2">KMM 241</strain>
    </source>
</reference>
<evidence type="ECO:0000313" key="1">
    <source>
        <dbReference type="EMBL" id="GAC22621.1"/>
    </source>
</evidence>
<dbReference type="eggNOG" id="ENOG5033SEA">
    <property type="taxonomic scope" value="Bacteria"/>
</dbReference>
<sequence length="212" mass="24473">MIGSTLIQLAQNSQQRVEHTPKSKIGSASILQRLLPQLCVTDVRVRYQAITGLDYYMREETERLLERIETHCEMMQDTVMAHAPVITNEGSVITNKESVTTNINTDHQPHFTLRFVGNKCQLEGQYPRDLQNKLNQDTWLLDAFSWLMPNYLTLVHSLELVKFSYAYQRSRSKAAHAYAHFNDENNGLHLEVKVEAGKAQWHVLSALHRFHL</sequence>
<dbReference type="Proteomes" id="UP000006263">
    <property type="component" value="Unassembled WGS sequence"/>
</dbReference>
<dbReference type="EMBL" id="BAEP01000004">
    <property type="protein sequence ID" value="GAC22621.1"/>
    <property type="molecule type" value="Genomic_DNA"/>
</dbReference>
<dbReference type="RefSeq" id="WP_006990772.1">
    <property type="nucleotide sequence ID" value="NZ_BAEP01000004.1"/>
</dbReference>
<name>K6YF60_9ALTE</name>
<dbReference type="OrthoDB" id="6385881at2"/>
<dbReference type="AlphaFoldDB" id="K6YF60"/>
<accession>K6YF60</accession>
<comment type="caution">
    <text evidence="1">The sequence shown here is derived from an EMBL/GenBank/DDBJ whole genome shotgun (WGS) entry which is preliminary data.</text>
</comment>
<gene>
    <name evidence="1" type="ORF">GMES_0312</name>
</gene>
<organism evidence="1 2">
    <name type="scientific">Paraglaciecola mesophila KMM 241</name>
    <dbReference type="NCBI Taxonomy" id="1128912"/>
    <lineage>
        <taxon>Bacteria</taxon>
        <taxon>Pseudomonadati</taxon>
        <taxon>Pseudomonadota</taxon>
        <taxon>Gammaproteobacteria</taxon>
        <taxon>Alteromonadales</taxon>
        <taxon>Alteromonadaceae</taxon>
        <taxon>Paraglaciecola</taxon>
    </lineage>
</organism>
<evidence type="ECO:0000313" key="2">
    <source>
        <dbReference type="Proteomes" id="UP000006263"/>
    </source>
</evidence>
<protein>
    <submittedName>
        <fullName evidence="1">Uncharacterized protein</fullName>
    </submittedName>
</protein>